<evidence type="ECO:0000256" key="3">
    <source>
        <dbReference type="ARBA" id="ARBA00022475"/>
    </source>
</evidence>
<comment type="similarity">
    <text evidence="9">Belongs to the TatA/E family.</text>
</comment>
<evidence type="ECO:0000256" key="2">
    <source>
        <dbReference type="ARBA" id="ARBA00022448"/>
    </source>
</evidence>
<evidence type="ECO:0000313" key="12">
    <source>
        <dbReference type="Proteomes" id="UP000661894"/>
    </source>
</evidence>
<dbReference type="InterPro" id="IPR003369">
    <property type="entry name" value="TatA/B/E"/>
</dbReference>
<sequence length="80" mass="8725">MRTPSLWAIVVLVVVVLLLFGARRLPDVASSVGKSLKIFKKEVKELSEDEPAPRPVPVDPSVAYVPPAQPAAARDEHLRT</sequence>
<dbReference type="PANTHER" id="PTHR42982">
    <property type="entry name" value="SEC-INDEPENDENT PROTEIN TRANSLOCASE PROTEIN TATA"/>
    <property type="match status" value="1"/>
</dbReference>
<keyword evidence="5 9" id="KW-0653">Protein transport</keyword>
<dbReference type="EMBL" id="JACSPO010000011">
    <property type="protein sequence ID" value="MBD8063441.1"/>
    <property type="molecule type" value="Genomic_DNA"/>
</dbReference>
<evidence type="ECO:0000256" key="8">
    <source>
        <dbReference type="ARBA" id="ARBA00023136"/>
    </source>
</evidence>
<organism evidence="11 12">
    <name type="scientific">Oceanitalea stevensii</name>
    <dbReference type="NCBI Taxonomy" id="2763072"/>
    <lineage>
        <taxon>Bacteria</taxon>
        <taxon>Bacillati</taxon>
        <taxon>Actinomycetota</taxon>
        <taxon>Actinomycetes</taxon>
        <taxon>Micrococcales</taxon>
        <taxon>Bogoriellaceae</taxon>
        <taxon>Georgenia</taxon>
    </lineage>
</organism>
<keyword evidence="7 9" id="KW-0811">Translocation</keyword>
<dbReference type="Proteomes" id="UP000661894">
    <property type="component" value="Unassembled WGS sequence"/>
</dbReference>
<dbReference type="NCBIfam" id="TIGR01411">
    <property type="entry name" value="tatAE"/>
    <property type="match status" value="1"/>
</dbReference>
<dbReference type="RefSeq" id="WP_251840544.1">
    <property type="nucleotide sequence ID" value="NZ_JACSPO010000011.1"/>
</dbReference>
<dbReference type="InterPro" id="IPR006312">
    <property type="entry name" value="TatA/E"/>
</dbReference>
<keyword evidence="12" id="KW-1185">Reference proteome</keyword>
<evidence type="ECO:0000256" key="5">
    <source>
        <dbReference type="ARBA" id="ARBA00022927"/>
    </source>
</evidence>
<proteinExistence type="inferred from homology"/>
<comment type="caution">
    <text evidence="11">The sequence shown here is derived from an EMBL/GenBank/DDBJ whole genome shotgun (WGS) entry which is preliminary data.</text>
</comment>
<keyword evidence="6 9" id="KW-1133">Transmembrane helix</keyword>
<keyword evidence="8 9" id="KW-0472">Membrane</keyword>
<evidence type="ECO:0000256" key="7">
    <source>
        <dbReference type="ARBA" id="ARBA00023010"/>
    </source>
</evidence>
<dbReference type="PANTHER" id="PTHR42982:SF8">
    <property type="entry name" value="SEC-INDEPENDENT PROTEIN TRANSLOCASE PROTEIN TATA"/>
    <property type="match status" value="1"/>
</dbReference>
<keyword evidence="4 9" id="KW-0812">Transmembrane</keyword>
<dbReference type="HAMAP" id="MF_00236">
    <property type="entry name" value="TatA_E"/>
    <property type="match status" value="1"/>
</dbReference>
<keyword evidence="3 9" id="KW-1003">Cell membrane</keyword>
<evidence type="ECO:0000313" key="11">
    <source>
        <dbReference type="EMBL" id="MBD8063441.1"/>
    </source>
</evidence>
<evidence type="ECO:0000256" key="10">
    <source>
        <dbReference type="SAM" id="MobiDB-lite"/>
    </source>
</evidence>
<feature type="region of interest" description="Disordered" evidence="10">
    <location>
        <begin position="47"/>
        <end position="80"/>
    </location>
</feature>
<comment type="subunit">
    <text evidence="9">The Tat system comprises two distinct complexes: a TatABC complex, containing multiple copies of TatA, TatB and TatC subunits, and a separate TatA complex, containing only TatA subunits. Substrates initially bind to the TatABC complex, which probably triggers association of the separate TatA complex to form the active translocon.</text>
</comment>
<gene>
    <name evidence="9 11" type="primary">tatA</name>
    <name evidence="11" type="ORF">H9624_14045</name>
</gene>
<name>A0ABR8Z544_9MICO</name>
<accession>A0ABR8Z544</accession>
<evidence type="ECO:0000256" key="1">
    <source>
        <dbReference type="ARBA" id="ARBA00004162"/>
    </source>
</evidence>
<evidence type="ECO:0000256" key="4">
    <source>
        <dbReference type="ARBA" id="ARBA00022692"/>
    </source>
</evidence>
<evidence type="ECO:0000256" key="9">
    <source>
        <dbReference type="HAMAP-Rule" id="MF_00236"/>
    </source>
</evidence>
<evidence type="ECO:0000256" key="6">
    <source>
        <dbReference type="ARBA" id="ARBA00022989"/>
    </source>
</evidence>
<comment type="subcellular location">
    <subcellularLocation>
        <location evidence="1 9">Cell membrane</location>
        <topology evidence="1 9">Single-pass membrane protein</topology>
    </subcellularLocation>
</comment>
<dbReference type="Pfam" id="PF02416">
    <property type="entry name" value="TatA_B_E"/>
    <property type="match status" value="1"/>
</dbReference>
<dbReference type="Gene3D" id="1.20.5.3310">
    <property type="match status" value="1"/>
</dbReference>
<protein>
    <recommendedName>
        <fullName evidence="9">Sec-independent protein translocase protein TatA</fullName>
    </recommendedName>
</protein>
<reference evidence="11 12" key="1">
    <citation type="submission" date="2020-08" db="EMBL/GenBank/DDBJ databases">
        <title>A Genomic Blueprint of the Chicken Gut Microbiome.</title>
        <authorList>
            <person name="Gilroy R."/>
            <person name="Ravi A."/>
            <person name="Getino M."/>
            <person name="Pursley I."/>
            <person name="Horton D.L."/>
            <person name="Alikhan N.-F."/>
            <person name="Baker D."/>
            <person name="Gharbi K."/>
            <person name="Hall N."/>
            <person name="Watson M."/>
            <person name="Adriaenssens E.M."/>
            <person name="Foster-Nyarko E."/>
            <person name="Jarju S."/>
            <person name="Secka A."/>
            <person name="Antonio M."/>
            <person name="Oren A."/>
            <person name="Chaudhuri R."/>
            <person name="La Ragione R.M."/>
            <person name="Hildebrand F."/>
            <person name="Pallen M.J."/>
        </authorList>
    </citation>
    <scope>NUCLEOTIDE SEQUENCE [LARGE SCALE GENOMIC DNA]</scope>
    <source>
        <strain evidence="11 12">Sa1BUA1</strain>
    </source>
</reference>
<feature type="compositionally biased region" description="Low complexity" evidence="10">
    <location>
        <begin position="60"/>
        <end position="72"/>
    </location>
</feature>
<keyword evidence="2 9" id="KW-0813">Transport</keyword>
<comment type="function">
    <text evidence="9">Part of the twin-arginine translocation (Tat) system that transports large folded proteins containing a characteristic twin-arginine motif in their signal peptide across membranes. TatA could form the protein-conducting channel of the Tat system.</text>
</comment>